<proteinExistence type="predicted"/>
<evidence type="ECO:0000313" key="2">
    <source>
        <dbReference type="Proteomes" id="UP001266305"/>
    </source>
</evidence>
<organism evidence="1 2">
    <name type="scientific">Saguinus oedipus</name>
    <name type="common">Cotton-top tamarin</name>
    <name type="synonym">Oedipomidas oedipus</name>
    <dbReference type="NCBI Taxonomy" id="9490"/>
    <lineage>
        <taxon>Eukaryota</taxon>
        <taxon>Metazoa</taxon>
        <taxon>Chordata</taxon>
        <taxon>Craniata</taxon>
        <taxon>Vertebrata</taxon>
        <taxon>Euteleostomi</taxon>
        <taxon>Mammalia</taxon>
        <taxon>Eutheria</taxon>
        <taxon>Euarchontoglires</taxon>
        <taxon>Primates</taxon>
        <taxon>Haplorrhini</taxon>
        <taxon>Platyrrhini</taxon>
        <taxon>Cebidae</taxon>
        <taxon>Callitrichinae</taxon>
        <taxon>Saguinus</taxon>
    </lineage>
</organism>
<keyword evidence="2" id="KW-1185">Reference proteome</keyword>
<evidence type="ECO:0000313" key="1">
    <source>
        <dbReference type="EMBL" id="KAK2088241.1"/>
    </source>
</evidence>
<gene>
    <name evidence="1" type="primary">EEF1D_11</name>
    <name evidence="1" type="ORF">P7K49_034148</name>
</gene>
<keyword evidence="1" id="KW-0648">Protein biosynthesis</keyword>
<dbReference type="EMBL" id="JASSZA010000019">
    <property type="protein sequence ID" value="KAK2088241.1"/>
    <property type="molecule type" value="Genomic_DNA"/>
</dbReference>
<name>A0ABQ9TTW7_SAGOE</name>
<dbReference type="Proteomes" id="UP001266305">
    <property type="component" value="Unassembled WGS sequence"/>
</dbReference>
<protein>
    <submittedName>
        <fullName evidence="1">Elongation factor 1-delta</fullName>
    </submittedName>
</protein>
<accession>A0ABQ9TTW7</accession>
<sequence length="117" mass="12564">MSLASIRRIGVNFLVHKKIWFDKFEYSDAERKFYGQMNGPAVAGTSCQISASVILCDTVRVRENIQKSLARSSDPAASSSPSANHSELVVPIASLEVEKPSLRGHNAGATANCVSPS</sequence>
<comment type="caution">
    <text evidence="1">The sequence shown here is derived from an EMBL/GenBank/DDBJ whole genome shotgun (WGS) entry which is preliminary data.</text>
</comment>
<reference evidence="1 2" key="1">
    <citation type="submission" date="2023-05" db="EMBL/GenBank/DDBJ databases">
        <title>B98-5 Cell Line De Novo Hybrid Assembly: An Optical Mapping Approach.</title>
        <authorList>
            <person name="Kananen K."/>
            <person name="Auerbach J.A."/>
            <person name="Kautto E."/>
            <person name="Blachly J.S."/>
        </authorList>
    </citation>
    <scope>NUCLEOTIDE SEQUENCE [LARGE SCALE GENOMIC DNA]</scope>
    <source>
        <strain evidence="1">B95-8</strain>
        <tissue evidence="1">Cell line</tissue>
    </source>
</reference>
<dbReference type="GO" id="GO:0003746">
    <property type="term" value="F:translation elongation factor activity"/>
    <property type="evidence" value="ECO:0007669"/>
    <property type="project" value="UniProtKB-KW"/>
</dbReference>
<keyword evidence="1" id="KW-0251">Elongation factor</keyword>